<sequence>MIEDIKKEYAANGFVIVRNAIDLGLANEIENHVHWLNEKY</sequence>
<feature type="non-terminal residue" evidence="1">
    <location>
        <position position="40"/>
    </location>
</feature>
<gene>
    <name evidence="1" type="ORF">METZ01_LOCUS152651</name>
</gene>
<reference evidence="1" key="1">
    <citation type="submission" date="2018-05" db="EMBL/GenBank/DDBJ databases">
        <authorList>
            <person name="Lanie J.A."/>
            <person name="Ng W.-L."/>
            <person name="Kazmierczak K.M."/>
            <person name="Andrzejewski T.M."/>
            <person name="Davidsen T.M."/>
            <person name="Wayne K.J."/>
            <person name="Tettelin H."/>
            <person name="Glass J.I."/>
            <person name="Rusch D."/>
            <person name="Podicherti R."/>
            <person name="Tsui H.-C.T."/>
            <person name="Winkler M.E."/>
        </authorList>
    </citation>
    <scope>NUCLEOTIDE SEQUENCE</scope>
</reference>
<name>A0A382AFN8_9ZZZZ</name>
<organism evidence="1">
    <name type="scientific">marine metagenome</name>
    <dbReference type="NCBI Taxonomy" id="408172"/>
    <lineage>
        <taxon>unclassified sequences</taxon>
        <taxon>metagenomes</taxon>
        <taxon>ecological metagenomes</taxon>
    </lineage>
</organism>
<dbReference type="AlphaFoldDB" id="A0A382AFN8"/>
<protein>
    <submittedName>
        <fullName evidence="1">Uncharacterized protein</fullName>
    </submittedName>
</protein>
<dbReference type="EMBL" id="UINC01025007">
    <property type="protein sequence ID" value="SVA99797.1"/>
    <property type="molecule type" value="Genomic_DNA"/>
</dbReference>
<proteinExistence type="predicted"/>
<evidence type="ECO:0000313" key="1">
    <source>
        <dbReference type="EMBL" id="SVA99797.1"/>
    </source>
</evidence>
<accession>A0A382AFN8</accession>